<dbReference type="EMBL" id="DVMS01000170">
    <property type="protein sequence ID" value="HIU39185.1"/>
    <property type="molecule type" value="Genomic_DNA"/>
</dbReference>
<dbReference type="PANTHER" id="PTHR30477">
    <property type="entry name" value="ABC-TRANSPORTER METAL-BINDING PROTEIN"/>
    <property type="match status" value="1"/>
</dbReference>
<keyword evidence="1" id="KW-0813">Transport</keyword>
<evidence type="ECO:0000313" key="3">
    <source>
        <dbReference type="EMBL" id="HIU39185.1"/>
    </source>
</evidence>
<name>A0A9D1IKC1_9BACT</name>
<keyword evidence="2" id="KW-0472">Membrane</keyword>
<dbReference type="GO" id="GO:0010043">
    <property type="term" value="P:response to zinc ion"/>
    <property type="evidence" value="ECO:0007669"/>
    <property type="project" value="TreeGrafter"/>
</dbReference>
<feature type="transmembrane region" description="Helical" evidence="2">
    <location>
        <begin position="12"/>
        <end position="30"/>
    </location>
</feature>
<dbReference type="GO" id="GO:0055085">
    <property type="term" value="P:transmembrane transport"/>
    <property type="evidence" value="ECO:0007669"/>
    <property type="project" value="InterPro"/>
</dbReference>
<evidence type="ECO:0000313" key="4">
    <source>
        <dbReference type="Proteomes" id="UP000824076"/>
    </source>
</evidence>
<keyword evidence="2" id="KW-1133">Transmembrane helix</keyword>
<feature type="transmembrane region" description="Helical" evidence="2">
    <location>
        <begin position="36"/>
        <end position="56"/>
    </location>
</feature>
<dbReference type="PANTHER" id="PTHR30477:SF18">
    <property type="entry name" value="METAL TRANSPORT SYSTEM MEMBRANE PROTEIN CT_417-RELATED"/>
    <property type="match status" value="1"/>
</dbReference>
<evidence type="ECO:0000256" key="1">
    <source>
        <dbReference type="RuleBase" id="RU003943"/>
    </source>
</evidence>
<comment type="subcellular location">
    <subcellularLocation>
        <location evidence="1">Cell membrane</location>
        <topology evidence="1">Multi-pass membrane protein</topology>
    </subcellularLocation>
</comment>
<protein>
    <submittedName>
        <fullName evidence="3">Metal ABC transporter permease</fullName>
    </submittedName>
</protein>
<dbReference type="AlphaFoldDB" id="A0A9D1IKC1"/>
<comment type="similarity">
    <text evidence="1">Belongs to the ABC-3 integral membrane protein family.</text>
</comment>
<feature type="non-terminal residue" evidence="3">
    <location>
        <position position="57"/>
    </location>
</feature>
<dbReference type="InterPro" id="IPR001626">
    <property type="entry name" value="ABC_TroCD"/>
</dbReference>
<sequence length="57" mass="6088">MEIFEYVFFRNALIGLILVGIASAIIGTYVATRRMLFVAGGVTHASFGGLGLGYYLG</sequence>
<comment type="caution">
    <text evidence="3">The sequence shown here is derived from an EMBL/GenBank/DDBJ whole genome shotgun (WGS) entry which is preliminary data.</text>
</comment>
<reference evidence="3" key="2">
    <citation type="journal article" date="2021" name="PeerJ">
        <title>Extensive microbial diversity within the chicken gut microbiome revealed by metagenomics and culture.</title>
        <authorList>
            <person name="Gilroy R."/>
            <person name="Ravi A."/>
            <person name="Getino M."/>
            <person name="Pursley I."/>
            <person name="Horton D.L."/>
            <person name="Alikhan N.F."/>
            <person name="Baker D."/>
            <person name="Gharbi K."/>
            <person name="Hall N."/>
            <person name="Watson M."/>
            <person name="Adriaenssens E.M."/>
            <person name="Foster-Nyarko E."/>
            <person name="Jarju S."/>
            <person name="Secka A."/>
            <person name="Antonio M."/>
            <person name="Oren A."/>
            <person name="Chaudhuri R.R."/>
            <person name="La Ragione R."/>
            <person name="Hildebrand F."/>
            <person name="Pallen M.J."/>
        </authorList>
    </citation>
    <scope>NUCLEOTIDE SEQUENCE</scope>
    <source>
        <strain evidence="3">17073</strain>
    </source>
</reference>
<proteinExistence type="inferred from homology"/>
<dbReference type="GO" id="GO:0043190">
    <property type="term" value="C:ATP-binding cassette (ABC) transporter complex"/>
    <property type="evidence" value="ECO:0007669"/>
    <property type="project" value="InterPro"/>
</dbReference>
<keyword evidence="1 2" id="KW-0812">Transmembrane</keyword>
<organism evidence="3 4">
    <name type="scientific">Candidatus Limisoma intestinavium</name>
    <dbReference type="NCBI Taxonomy" id="2840856"/>
    <lineage>
        <taxon>Bacteria</taxon>
        <taxon>Pseudomonadati</taxon>
        <taxon>Bacteroidota</taxon>
        <taxon>Bacteroidia</taxon>
        <taxon>Bacteroidales</taxon>
        <taxon>Candidatus Limisoma</taxon>
    </lineage>
</organism>
<evidence type="ECO:0000256" key="2">
    <source>
        <dbReference type="SAM" id="Phobius"/>
    </source>
</evidence>
<reference evidence="3" key="1">
    <citation type="submission" date="2020-10" db="EMBL/GenBank/DDBJ databases">
        <authorList>
            <person name="Gilroy R."/>
        </authorList>
    </citation>
    <scope>NUCLEOTIDE SEQUENCE</scope>
    <source>
        <strain evidence="3">17073</strain>
    </source>
</reference>
<dbReference type="Proteomes" id="UP000824076">
    <property type="component" value="Unassembled WGS sequence"/>
</dbReference>
<dbReference type="Pfam" id="PF00950">
    <property type="entry name" value="ABC-3"/>
    <property type="match status" value="1"/>
</dbReference>
<gene>
    <name evidence="3" type="ORF">IAD18_05930</name>
</gene>
<accession>A0A9D1IKC1</accession>